<dbReference type="EMBL" id="FNRM01000003">
    <property type="protein sequence ID" value="SEA46144.1"/>
    <property type="molecule type" value="Genomic_DNA"/>
</dbReference>
<sequence>MKRKIQNRPASKRQQHLDQLLLEKHQQLFHALFSHPSLKQQCQQRLENMYQVGFVKHNAYVFWDSLLSSNLTEKDFWDALTNPSPQHCKYRRKSPCLWLLATANSSITLGRTELKPIN</sequence>
<dbReference type="STRING" id="152573.SAMN04488051_103301"/>
<dbReference type="Proteomes" id="UP000198773">
    <property type="component" value="Unassembled WGS sequence"/>
</dbReference>
<evidence type="ECO:0000313" key="1">
    <source>
        <dbReference type="EMBL" id="SEA46144.1"/>
    </source>
</evidence>
<gene>
    <name evidence="1" type="ORF">SAMN04488051_103301</name>
</gene>
<accession>A0A1H4BDL5</accession>
<name>A0A1H4BDL5_ALKAM</name>
<reference evidence="1 2" key="1">
    <citation type="submission" date="2016-10" db="EMBL/GenBank/DDBJ databases">
        <authorList>
            <person name="de Groot N.N."/>
        </authorList>
    </citation>
    <scope>NUCLEOTIDE SEQUENCE [LARGE SCALE GENOMIC DNA]</scope>
    <source>
        <strain evidence="1 2">CGMCC 1.3430</strain>
    </source>
</reference>
<evidence type="ECO:0000313" key="2">
    <source>
        <dbReference type="Proteomes" id="UP000198773"/>
    </source>
</evidence>
<protein>
    <submittedName>
        <fullName evidence="1">Uncharacterized protein</fullName>
    </submittedName>
</protein>
<dbReference type="AlphaFoldDB" id="A0A1H4BDL5"/>
<keyword evidence="2" id="KW-1185">Reference proteome</keyword>
<organism evidence="1 2">
    <name type="scientific">Alkalimonas amylolytica</name>
    <dbReference type="NCBI Taxonomy" id="152573"/>
    <lineage>
        <taxon>Bacteria</taxon>
        <taxon>Pseudomonadati</taxon>
        <taxon>Pseudomonadota</taxon>
        <taxon>Gammaproteobacteria</taxon>
        <taxon>Alkalimonas</taxon>
    </lineage>
</organism>
<proteinExistence type="predicted"/>
<dbReference type="RefSeq" id="WP_091341597.1">
    <property type="nucleotide sequence ID" value="NZ_FNRM01000003.1"/>
</dbReference>